<dbReference type="AlphaFoldDB" id="A0AAD7WSI6"/>
<dbReference type="EMBL" id="JAINUG010000038">
    <property type="protein sequence ID" value="KAJ8407652.1"/>
    <property type="molecule type" value="Genomic_DNA"/>
</dbReference>
<evidence type="ECO:0000313" key="2">
    <source>
        <dbReference type="EMBL" id="KAJ8407652.1"/>
    </source>
</evidence>
<keyword evidence="3" id="KW-1185">Reference proteome</keyword>
<comment type="caution">
    <text evidence="2">The sequence shown here is derived from an EMBL/GenBank/DDBJ whole genome shotgun (WGS) entry which is preliminary data.</text>
</comment>
<gene>
    <name evidence="2" type="ORF">AAFF_G00275090</name>
</gene>
<protein>
    <submittedName>
        <fullName evidence="2">Uncharacterized protein</fullName>
    </submittedName>
</protein>
<reference evidence="2" key="1">
    <citation type="journal article" date="2023" name="Science">
        <title>Genome structures resolve the early diversification of teleost fishes.</title>
        <authorList>
            <person name="Parey E."/>
            <person name="Louis A."/>
            <person name="Montfort J."/>
            <person name="Bouchez O."/>
            <person name="Roques C."/>
            <person name="Iampietro C."/>
            <person name="Lluch J."/>
            <person name="Castinel A."/>
            <person name="Donnadieu C."/>
            <person name="Desvignes T."/>
            <person name="Floi Bucao C."/>
            <person name="Jouanno E."/>
            <person name="Wen M."/>
            <person name="Mejri S."/>
            <person name="Dirks R."/>
            <person name="Jansen H."/>
            <person name="Henkel C."/>
            <person name="Chen W.J."/>
            <person name="Zahm M."/>
            <person name="Cabau C."/>
            <person name="Klopp C."/>
            <person name="Thompson A.W."/>
            <person name="Robinson-Rechavi M."/>
            <person name="Braasch I."/>
            <person name="Lecointre G."/>
            <person name="Bobe J."/>
            <person name="Postlethwait J.H."/>
            <person name="Berthelot C."/>
            <person name="Roest Crollius H."/>
            <person name="Guiguen Y."/>
        </authorList>
    </citation>
    <scope>NUCLEOTIDE SEQUENCE</scope>
    <source>
        <strain evidence="2">NC1722</strain>
    </source>
</reference>
<evidence type="ECO:0000256" key="1">
    <source>
        <dbReference type="SAM" id="MobiDB-lite"/>
    </source>
</evidence>
<dbReference type="Proteomes" id="UP001221898">
    <property type="component" value="Unassembled WGS sequence"/>
</dbReference>
<feature type="region of interest" description="Disordered" evidence="1">
    <location>
        <begin position="1"/>
        <end position="20"/>
    </location>
</feature>
<accession>A0AAD7WSI6</accession>
<organism evidence="2 3">
    <name type="scientific">Aldrovandia affinis</name>
    <dbReference type="NCBI Taxonomy" id="143900"/>
    <lineage>
        <taxon>Eukaryota</taxon>
        <taxon>Metazoa</taxon>
        <taxon>Chordata</taxon>
        <taxon>Craniata</taxon>
        <taxon>Vertebrata</taxon>
        <taxon>Euteleostomi</taxon>
        <taxon>Actinopterygii</taxon>
        <taxon>Neopterygii</taxon>
        <taxon>Teleostei</taxon>
        <taxon>Notacanthiformes</taxon>
        <taxon>Halosauridae</taxon>
        <taxon>Aldrovandia</taxon>
    </lineage>
</organism>
<proteinExistence type="predicted"/>
<sequence length="101" mass="11227">MPSRALSEGSLPQSRPLARRRFPLARSAAAVPVGPVRQREGSLPHIRAAALHEVRDRNHLQRFPGMESVEIASSDEIGPRASSSAQRRFHRRCLQRIAGSR</sequence>
<name>A0AAD7WSI6_9TELE</name>
<evidence type="ECO:0000313" key="3">
    <source>
        <dbReference type="Proteomes" id="UP001221898"/>
    </source>
</evidence>